<evidence type="ECO:0000256" key="2">
    <source>
        <dbReference type="SAM" id="Phobius"/>
    </source>
</evidence>
<evidence type="ECO:0000256" key="1">
    <source>
        <dbReference type="SAM" id="MobiDB-lite"/>
    </source>
</evidence>
<sequence>MAGRHYHHGNSPAAWTAVLIIFVGFSIGSAYTVMAEPLGVLAGAVVVALGGVVGLVMRAMGLGQATTLVKPTTGAAGSGVAAATVPAPATGEQEQEQATASS</sequence>
<dbReference type="Pfam" id="PF20447">
    <property type="entry name" value="DUF6704"/>
    <property type="match status" value="1"/>
</dbReference>
<dbReference type="Proteomes" id="UP001183615">
    <property type="component" value="Unassembled WGS sequence"/>
</dbReference>
<keyword evidence="4" id="KW-1185">Reference proteome</keyword>
<dbReference type="EMBL" id="JAVREV010000011">
    <property type="protein sequence ID" value="MDT0444995.1"/>
    <property type="molecule type" value="Genomic_DNA"/>
</dbReference>
<keyword evidence="2" id="KW-0472">Membrane</keyword>
<name>A0ABU2SA60_9ACTN</name>
<accession>A0ABU2SA60</accession>
<comment type="caution">
    <text evidence="3">The sequence shown here is derived from an EMBL/GenBank/DDBJ whole genome shotgun (WGS) entry which is preliminary data.</text>
</comment>
<dbReference type="RefSeq" id="WP_311619218.1">
    <property type="nucleotide sequence ID" value="NZ_JAVREV010000011.1"/>
</dbReference>
<feature type="transmembrane region" description="Helical" evidence="2">
    <location>
        <begin position="12"/>
        <end position="32"/>
    </location>
</feature>
<evidence type="ECO:0000313" key="4">
    <source>
        <dbReference type="Proteomes" id="UP001183615"/>
    </source>
</evidence>
<organism evidence="3 4">
    <name type="scientific">Streptomyces johnsoniae</name>
    <dbReference type="NCBI Taxonomy" id="3075532"/>
    <lineage>
        <taxon>Bacteria</taxon>
        <taxon>Bacillati</taxon>
        <taxon>Actinomycetota</taxon>
        <taxon>Actinomycetes</taxon>
        <taxon>Kitasatosporales</taxon>
        <taxon>Streptomycetaceae</taxon>
        <taxon>Streptomyces</taxon>
    </lineage>
</organism>
<proteinExistence type="predicted"/>
<keyword evidence="2" id="KW-0812">Transmembrane</keyword>
<evidence type="ECO:0000313" key="3">
    <source>
        <dbReference type="EMBL" id="MDT0444995.1"/>
    </source>
</evidence>
<feature type="region of interest" description="Disordered" evidence="1">
    <location>
        <begin position="80"/>
        <end position="102"/>
    </location>
</feature>
<protein>
    <submittedName>
        <fullName evidence="3">HGxxPAAW family protein</fullName>
    </submittedName>
</protein>
<gene>
    <name evidence="3" type="ORF">RM779_20660</name>
</gene>
<feature type="compositionally biased region" description="Low complexity" evidence="1">
    <location>
        <begin position="80"/>
        <end position="91"/>
    </location>
</feature>
<feature type="transmembrane region" description="Helical" evidence="2">
    <location>
        <begin position="38"/>
        <end position="57"/>
    </location>
</feature>
<dbReference type="NCBIfam" id="NF041681">
    <property type="entry name" value="HGxxPAAW"/>
    <property type="match status" value="1"/>
</dbReference>
<dbReference type="InterPro" id="IPR046550">
    <property type="entry name" value="DUF6704"/>
</dbReference>
<reference evidence="4" key="1">
    <citation type="submission" date="2023-07" db="EMBL/GenBank/DDBJ databases">
        <title>30 novel species of actinomycetes from the DSMZ collection.</title>
        <authorList>
            <person name="Nouioui I."/>
        </authorList>
    </citation>
    <scope>NUCLEOTIDE SEQUENCE [LARGE SCALE GENOMIC DNA]</scope>
    <source>
        <strain evidence="4">DSM 41886</strain>
    </source>
</reference>
<keyword evidence="2" id="KW-1133">Transmembrane helix</keyword>